<comment type="subcellular location">
    <subcellularLocation>
        <location evidence="1">Membrane</location>
        <topology evidence="1">Multi-pass membrane protein</topology>
    </subcellularLocation>
</comment>
<evidence type="ECO:0000256" key="4">
    <source>
        <dbReference type="ARBA" id="ARBA00022989"/>
    </source>
</evidence>
<accession>A0A8R1DQ30</accession>
<proteinExistence type="predicted"/>
<evidence type="ECO:0000256" key="7">
    <source>
        <dbReference type="ARBA" id="ARBA00023303"/>
    </source>
</evidence>
<keyword evidence="7" id="KW-0407">Ion channel</keyword>
<feature type="transmembrane region" description="Helical" evidence="8">
    <location>
        <begin position="59"/>
        <end position="77"/>
    </location>
</feature>
<dbReference type="InterPro" id="IPR013099">
    <property type="entry name" value="K_chnl_dom"/>
</dbReference>
<keyword evidence="3 8" id="KW-0812">Transmembrane</keyword>
<reference evidence="10" key="2">
    <citation type="submission" date="2022-06" db="UniProtKB">
        <authorList>
            <consortium name="EnsemblMetazoa"/>
        </authorList>
    </citation>
    <scope>IDENTIFICATION</scope>
    <source>
        <strain evidence="10">DF5081</strain>
    </source>
</reference>
<dbReference type="Gene3D" id="1.10.287.70">
    <property type="match status" value="1"/>
</dbReference>
<evidence type="ECO:0000256" key="8">
    <source>
        <dbReference type="SAM" id="Phobius"/>
    </source>
</evidence>
<dbReference type="GO" id="GO:0015271">
    <property type="term" value="F:outward rectifier potassium channel activity"/>
    <property type="evidence" value="ECO:0007669"/>
    <property type="project" value="TreeGrafter"/>
</dbReference>
<feature type="domain" description="Potassium channel" evidence="9">
    <location>
        <begin position="56"/>
        <end position="113"/>
    </location>
</feature>
<feature type="transmembrane region" description="Helical" evidence="8">
    <location>
        <begin position="89"/>
        <end position="110"/>
    </location>
</feature>
<keyword evidence="11" id="KW-1185">Reference proteome</keyword>
<evidence type="ECO:0000313" key="10">
    <source>
        <dbReference type="EnsemblMetazoa" id="CJA08766b.1"/>
    </source>
</evidence>
<dbReference type="InterPro" id="IPR003280">
    <property type="entry name" value="2pore_dom_K_chnl"/>
</dbReference>
<dbReference type="AlphaFoldDB" id="A0A8R1DQ30"/>
<dbReference type="PANTHER" id="PTHR11003:SF10">
    <property type="entry name" value="POTASSIUM CHANNEL DOMAIN-CONTAINING PROTEIN"/>
    <property type="match status" value="1"/>
</dbReference>
<dbReference type="PANTHER" id="PTHR11003">
    <property type="entry name" value="POTASSIUM CHANNEL, SUBFAMILY K"/>
    <property type="match status" value="1"/>
</dbReference>
<evidence type="ECO:0000256" key="2">
    <source>
        <dbReference type="ARBA" id="ARBA00022448"/>
    </source>
</evidence>
<name>A0A8R1DQ30_CAEJA</name>
<dbReference type="GO" id="GO:0005886">
    <property type="term" value="C:plasma membrane"/>
    <property type="evidence" value="ECO:0007669"/>
    <property type="project" value="TreeGrafter"/>
</dbReference>
<dbReference type="EnsemblMetazoa" id="CJA08766b.1">
    <property type="protein sequence ID" value="CJA08766b.1"/>
    <property type="gene ID" value="WBGene00127969"/>
</dbReference>
<dbReference type="Proteomes" id="UP000005237">
    <property type="component" value="Unassembled WGS sequence"/>
</dbReference>
<evidence type="ECO:0000259" key="9">
    <source>
        <dbReference type="Pfam" id="PF07885"/>
    </source>
</evidence>
<evidence type="ECO:0000256" key="5">
    <source>
        <dbReference type="ARBA" id="ARBA00023065"/>
    </source>
</evidence>
<dbReference type="SUPFAM" id="SSF81324">
    <property type="entry name" value="Voltage-gated potassium channels"/>
    <property type="match status" value="1"/>
</dbReference>
<reference evidence="11" key="1">
    <citation type="submission" date="2010-08" db="EMBL/GenBank/DDBJ databases">
        <authorList>
            <consortium name="Caenorhabditis japonica Sequencing Consortium"/>
            <person name="Wilson R.K."/>
        </authorList>
    </citation>
    <scope>NUCLEOTIDE SEQUENCE [LARGE SCALE GENOMIC DNA]</scope>
    <source>
        <strain evidence="11">DF5081</strain>
    </source>
</reference>
<keyword evidence="5" id="KW-0406">Ion transport</keyword>
<sequence length="291" mass="33324">MESLDIWSTNINQKIDKKMNEYRYEYCKTKTTDDCDFDELVRFIADGATSGLLNSRARFDVLGALFFSATVISTIGFGTSTPRTQMGRLITIIYGVVGCTCCVLFFNLFLERLVTGMSYILRSLRERKIRYRLKASGNKPVTLLINNEDFNESSRFLNFCILTLGACFFYCLSNVSSIVVRQLLNWMIKKMDVKVEDRSFLCFRKKRRYMGLGLRPPKGYDMTSERSSVDYADGLLSLKEFLMNNQSSMIMLQKQLIKSAMKNVVENEEQKISATRVGPMGILDEAFGDEN</sequence>
<feature type="transmembrane region" description="Helical" evidence="8">
    <location>
        <begin position="156"/>
        <end position="180"/>
    </location>
</feature>
<dbReference type="GO" id="GO:0030322">
    <property type="term" value="P:stabilization of membrane potential"/>
    <property type="evidence" value="ECO:0007669"/>
    <property type="project" value="TreeGrafter"/>
</dbReference>
<evidence type="ECO:0000256" key="3">
    <source>
        <dbReference type="ARBA" id="ARBA00022692"/>
    </source>
</evidence>
<evidence type="ECO:0000313" key="11">
    <source>
        <dbReference type="Proteomes" id="UP000005237"/>
    </source>
</evidence>
<organism evidence="10 11">
    <name type="scientific">Caenorhabditis japonica</name>
    <dbReference type="NCBI Taxonomy" id="281687"/>
    <lineage>
        <taxon>Eukaryota</taxon>
        <taxon>Metazoa</taxon>
        <taxon>Ecdysozoa</taxon>
        <taxon>Nematoda</taxon>
        <taxon>Chromadorea</taxon>
        <taxon>Rhabditida</taxon>
        <taxon>Rhabditina</taxon>
        <taxon>Rhabditomorpha</taxon>
        <taxon>Rhabditoidea</taxon>
        <taxon>Rhabditidae</taxon>
        <taxon>Peloderinae</taxon>
        <taxon>Caenorhabditis</taxon>
    </lineage>
</organism>
<dbReference type="GO" id="GO:0022841">
    <property type="term" value="F:potassium ion leak channel activity"/>
    <property type="evidence" value="ECO:0007669"/>
    <property type="project" value="TreeGrafter"/>
</dbReference>
<protein>
    <submittedName>
        <fullName evidence="10">Ion_trans_2 domain-containing protein</fullName>
    </submittedName>
</protein>
<keyword evidence="6 8" id="KW-0472">Membrane</keyword>
<evidence type="ECO:0000256" key="6">
    <source>
        <dbReference type="ARBA" id="ARBA00023136"/>
    </source>
</evidence>
<evidence type="ECO:0000256" key="1">
    <source>
        <dbReference type="ARBA" id="ARBA00004141"/>
    </source>
</evidence>
<keyword evidence="4 8" id="KW-1133">Transmembrane helix</keyword>
<keyword evidence="2" id="KW-0813">Transport</keyword>
<dbReference type="Pfam" id="PF07885">
    <property type="entry name" value="Ion_trans_2"/>
    <property type="match status" value="1"/>
</dbReference>